<keyword evidence="2" id="KW-1133">Transmembrane helix</keyword>
<keyword evidence="4" id="KW-1185">Reference proteome</keyword>
<accession>A0ABW2I5Y3</accession>
<protein>
    <submittedName>
        <fullName evidence="3">Uncharacterized protein</fullName>
    </submittedName>
</protein>
<organism evidence="3 4">
    <name type="scientific">Herminiimonas glaciei</name>
    <dbReference type="NCBI Taxonomy" id="523788"/>
    <lineage>
        <taxon>Bacteria</taxon>
        <taxon>Pseudomonadati</taxon>
        <taxon>Pseudomonadota</taxon>
        <taxon>Betaproteobacteria</taxon>
        <taxon>Burkholderiales</taxon>
        <taxon>Oxalobacteraceae</taxon>
        <taxon>Herminiimonas</taxon>
    </lineage>
</organism>
<feature type="coiled-coil region" evidence="1">
    <location>
        <begin position="146"/>
        <end position="190"/>
    </location>
</feature>
<proteinExistence type="predicted"/>
<keyword evidence="2" id="KW-0472">Membrane</keyword>
<evidence type="ECO:0000313" key="3">
    <source>
        <dbReference type="EMBL" id="MFC7286433.1"/>
    </source>
</evidence>
<dbReference type="RefSeq" id="WP_124573320.1">
    <property type="nucleotide sequence ID" value="NZ_JBHTBU010000001.1"/>
</dbReference>
<reference evidence="4" key="1">
    <citation type="journal article" date="2019" name="Int. J. Syst. Evol. Microbiol.">
        <title>The Global Catalogue of Microorganisms (GCM) 10K type strain sequencing project: providing services to taxonomists for standard genome sequencing and annotation.</title>
        <authorList>
            <consortium name="The Broad Institute Genomics Platform"/>
            <consortium name="The Broad Institute Genome Sequencing Center for Infectious Disease"/>
            <person name="Wu L."/>
            <person name="Ma J."/>
        </authorList>
    </citation>
    <scope>NUCLEOTIDE SEQUENCE [LARGE SCALE GENOMIC DNA]</scope>
    <source>
        <strain evidence="4">KACC 12508</strain>
    </source>
</reference>
<dbReference type="EMBL" id="JBHTBU010000001">
    <property type="protein sequence ID" value="MFC7286433.1"/>
    <property type="molecule type" value="Genomic_DNA"/>
</dbReference>
<keyword evidence="1" id="KW-0175">Coiled coil</keyword>
<feature type="transmembrane region" description="Helical" evidence="2">
    <location>
        <begin position="75"/>
        <end position="95"/>
    </location>
</feature>
<evidence type="ECO:0000256" key="1">
    <source>
        <dbReference type="SAM" id="Coils"/>
    </source>
</evidence>
<sequence length="322" mass="35754">MNMGSKDPAWFGCAMLAIFATGISLSLSVITGWQVGDFFVTKAMMAAVGVLAVMAAHLMPALYASKSHKVRFVGLTLWLFCVTYVAFSHANFFLLSQQQAGMQREMAITSSPVIGKPQKDLIEVLNDKVKVQTELAKIQFRCQEACTRLASTKANLEARLAVLEEQESVARNWQKKLEQQQKRQEIAQNNPALSRLAEWSNMTITHLELIMGIVFSLILEGVACFCWYLVLQRRDFSLTHPIVTPVVAPVTVIEDVTSASQISQMPVSQQYDDLVEKLAQLVKGGHIKLTVASIREYCRCAQGKAADLKRLVQERVDGECAV</sequence>
<name>A0ABW2I5Y3_9BURK</name>
<evidence type="ECO:0000313" key="4">
    <source>
        <dbReference type="Proteomes" id="UP001596542"/>
    </source>
</evidence>
<comment type="caution">
    <text evidence="3">The sequence shown here is derived from an EMBL/GenBank/DDBJ whole genome shotgun (WGS) entry which is preliminary data.</text>
</comment>
<gene>
    <name evidence="3" type="ORF">ACFQPC_00135</name>
</gene>
<keyword evidence="2" id="KW-0812">Transmembrane</keyword>
<evidence type="ECO:0000256" key="2">
    <source>
        <dbReference type="SAM" id="Phobius"/>
    </source>
</evidence>
<dbReference type="Proteomes" id="UP001596542">
    <property type="component" value="Unassembled WGS sequence"/>
</dbReference>
<feature type="transmembrane region" description="Helical" evidence="2">
    <location>
        <begin position="44"/>
        <end position="63"/>
    </location>
</feature>
<feature type="transmembrane region" description="Helical" evidence="2">
    <location>
        <begin position="209"/>
        <end position="231"/>
    </location>
</feature>